<sequence>MSELKKALSNRFGEHRVHDYIESEDRYIDLLQIDLEKKFPVTIICTHGLSDYEMPVIERYKDRKFTELFFCLPGYWDLNDKENPNMMWPLEVIQKLTKNVIENKTWYGPGHTIANGNPSVEISETMKQDHFLLADPIEFEDYLAPINIDGKTVHFLAIIPLFHKEYEQKTHKGYRKWIKKFRSRNGNEILDDYRKSIYKSRWKR</sequence>
<dbReference type="InterPro" id="IPR037181">
    <property type="entry name" value="SUFU_N"/>
</dbReference>
<protein>
    <submittedName>
        <fullName evidence="2">Suppressor of fused domain protein</fullName>
    </submittedName>
</protein>
<dbReference type="InterPro" id="IPR020941">
    <property type="entry name" value="SUFU-like_domain"/>
</dbReference>
<accession>A0A3E1F159</accession>
<keyword evidence="3" id="KW-1185">Reference proteome</keyword>
<proteinExistence type="predicted"/>
<evidence type="ECO:0000313" key="3">
    <source>
        <dbReference type="Proteomes" id="UP000257127"/>
    </source>
</evidence>
<organism evidence="2 3">
    <name type="scientific">Brumimicrobium aurantiacum</name>
    <dbReference type="NCBI Taxonomy" id="1737063"/>
    <lineage>
        <taxon>Bacteria</taxon>
        <taxon>Pseudomonadati</taxon>
        <taxon>Bacteroidota</taxon>
        <taxon>Flavobacteriia</taxon>
        <taxon>Flavobacteriales</taxon>
        <taxon>Crocinitomicaceae</taxon>
        <taxon>Brumimicrobium</taxon>
    </lineage>
</organism>
<feature type="domain" description="Suppressor of fused-like" evidence="1">
    <location>
        <begin position="26"/>
        <end position="194"/>
    </location>
</feature>
<dbReference type="OrthoDB" id="4827574at2"/>
<dbReference type="SUPFAM" id="SSF103359">
    <property type="entry name" value="Suppressor of Fused, N-terminal domain"/>
    <property type="match status" value="1"/>
</dbReference>
<dbReference type="Proteomes" id="UP000257127">
    <property type="component" value="Unassembled WGS sequence"/>
</dbReference>
<dbReference type="EMBL" id="QURB01000001">
    <property type="protein sequence ID" value="RFC55554.1"/>
    <property type="molecule type" value="Genomic_DNA"/>
</dbReference>
<dbReference type="Pfam" id="PF05076">
    <property type="entry name" value="SUFU"/>
    <property type="match status" value="1"/>
</dbReference>
<name>A0A3E1F159_9FLAO</name>
<dbReference type="AlphaFoldDB" id="A0A3E1F159"/>
<dbReference type="RefSeq" id="WP_116879390.1">
    <property type="nucleotide sequence ID" value="NZ_QURB01000001.1"/>
</dbReference>
<comment type="caution">
    <text evidence="2">The sequence shown here is derived from an EMBL/GenBank/DDBJ whole genome shotgun (WGS) entry which is preliminary data.</text>
</comment>
<evidence type="ECO:0000259" key="1">
    <source>
        <dbReference type="Pfam" id="PF05076"/>
    </source>
</evidence>
<evidence type="ECO:0000313" key="2">
    <source>
        <dbReference type="EMBL" id="RFC55554.1"/>
    </source>
</evidence>
<reference evidence="2 3" key="1">
    <citation type="submission" date="2018-08" db="EMBL/GenBank/DDBJ databases">
        <title>The draft genome squence of Brumimicrobium sp. N62.</title>
        <authorList>
            <person name="Du Z.-J."/>
            <person name="Luo H.-R."/>
        </authorList>
    </citation>
    <scope>NUCLEOTIDE SEQUENCE [LARGE SCALE GENOMIC DNA]</scope>
    <source>
        <strain evidence="2 3">N62</strain>
    </source>
</reference>
<gene>
    <name evidence="2" type="ORF">DXU93_01080</name>
</gene>